<keyword evidence="2" id="KW-0175">Coiled coil</keyword>
<dbReference type="InterPro" id="IPR019734">
    <property type="entry name" value="TPR_rpt"/>
</dbReference>
<dbReference type="InterPro" id="IPR027417">
    <property type="entry name" value="P-loop_NTPase"/>
</dbReference>
<evidence type="ECO:0000256" key="1">
    <source>
        <dbReference type="PROSITE-ProRule" id="PRU00339"/>
    </source>
</evidence>
<accession>A0A840CHK7</accession>
<dbReference type="PANTHER" id="PTHR47691">
    <property type="entry name" value="REGULATOR-RELATED"/>
    <property type="match status" value="1"/>
</dbReference>
<dbReference type="Gene3D" id="3.40.50.300">
    <property type="entry name" value="P-loop containing nucleotide triphosphate hydrolases"/>
    <property type="match status" value="1"/>
</dbReference>
<comment type="caution">
    <text evidence="3">The sequence shown here is derived from an EMBL/GenBank/DDBJ whole genome shotgun (WGS) entry which is preliminary data.</text>
</comment>
<evidence type="ECO:0000256" key="2">
    <source>
        <dbReference type="SAM" id="Coils"/>
    </source>
</evidence>
<keyword evidence="1" id="KW-0802">TPR repeat</keyword>
<dbReference type="RefSeq" id="WP_183305716.1">
    <property type="nucleotide sequence ID" value="NZ_JACIEP010000002.1"/>
</dbReference>
<organism evidence="3 4">
    <name type="scientific">Dysgonomonas hofstadii</name>
    <dbReference type="NCBI Taxonomy" id="637886"/>
    <lineage>
        <taxon>Bacteria</taxon>
        <taxon>Pseudomonadati</taxon>
        <taxon>Bacteroidota</taxon>
        <taxon>Bacteroidia</taxon>
        <taxon>Bacteroidales</taxon>
        <taxon>Dysgonomonadaceae</taxon>
        <taxon>Dysgonomonas</taxon>
    </lineage>
</organism>
<reference evidence="3 4" key="1">
    <citation type="submission" date="2020-08" db="EMBL/GenBank/DDBJ databases">
        <title>Genomic Encyclopedia of Type Strains, Phase IV (KMG-IV): sequencing the most valuable type-strain genomes for metagenomic binning, comparative biology and taxonomic classification.</title>
        <authorList>
            <person name="Goeker M."/>
        </authorList>
    </citation>
    <scope>NUCLEOTIDE SEQUENCE [LARGE SCALE GENOMIC DNA]</scope>
    <source>
        <strain evidence="3 4">DSM 104969</strain>
    </source>
</reference>
<dbReference type="PANTHER" id="PTHR47691:SF3">
    <property type="entry name" value="HTH-TYPE TRANSCRIPTIONAL REGULATOR RV0890C-RELATED"/>
    <property type="match status" value="1"/>
</dbReference>
<dbReference type="PROSITE" id="PS50005">
    <property type="entry name" value="TPR"/>
    <property type="match status" value="1"/>
</dbReference>
<feature type="repeat" description="TPR" evidence="1">
    <location>
        <begin position="709"/>
        <end position="742"/>
    </location>
</feature>
<dbReference type="SUPFAM" id="SSF52540">
    <property type="entry name" value="P-loop containing nucleoside triphosphate hydrolases"/>
    <property type="match status" value="1"/>
</dbReference>
<keyword evidence="4" id="KW-1185">Reference proteome</keyword>
<name>A0A840CHK7_9BACT</name>
<evidence type="ECO:0000313" key="3">
    <source>
        <dbReference type="EMBL" id="MBB4034766.1"/>
    </source>
</evidence>
<protein>
    <submittedName>
        <fullName evidence="3">Tetratricopeptide (TPR) repeat protein</fullName>
    </submittedName>
</protein>
<dbReference type="AlphaFoldDB" id="A0A840CHK7"/>
<feature type="coiled-coil region" evidence="2">
    <location>
        <begin position="141"/>
        <end position="168"/>
    </location>
</feature>
<dbReference type="Proteomes" id="UP000555103">
    <property type="component" value="Unassembled WGS sequence"/>
</dbReference>
<proteinExistence type="predicted"/>
<gene>
    <name evidence="3" type="ORF">GGR21_000653</name>
</gene>
<dbReference type="InterPro" id="IPR011990">
    <property type="entry name" value="TPR-like_helical_dom_sf"/>
</dbReference>
<feature type="coiled-coil region" evidence="2">
    <location>
        <begin position="627"/>
        <end position="687"/>
    </location>
</feature>
<sequence length="975" mass="112072">MEKKNNLLSDTEAAIYLGITKELLFAYVKNAPKKHKGETRKLSSVTSNGQNYFTKEELDSFDAYLKEPWSAPTEKRPPIPTYIREYLKIEIQGKCPISGNGYPLEDAHIVPYCESFSHHHHNIIRISGDAHTKVDNGIISKEILIQTKEKLIQNLKQKIRENIQLSRSTFEVPNPHPLYIGRQELIRDLVGAMSETQLVIIEGIGGIGKSQLLLQAIHGTVEYYNPVVWIDIEQIESYADFLILFNNAVYEYLKVSFTDSGFKILAGVQITFVFDSLEKLLIAERDEVEDFIRELLSEAPMIQLLITSQIDLSLFDIPMKVFKLDGLNKKESTSLIDNLLNEEFKINVSELNWILDFCNGHPLSIKLISTLIKYYRSTSRVIQLLKYSEKVQHPTRQRQNKNTSLSVCLNTIYNILNEKQKEILHFLKFYPAGMILDFAQKKYNDVLFFNNIANLQQFFFIEIKDDILAIERLVIPNPIRSFLKIEIENEDKKLDIEIEKEAITEIMLSAVIIDLHYISTGHYGAPSYGIMRLEVEIPNLLFASNTANARAIQYEQLKKIEVRDSYLNIVSGISSAIGQFCFTRTYYKLGILFAELGINAYIKLKEYSFASTQYLYLAQMQARLFDIQGLENTIKKIKILLSQSEESAVLINTRWIEGMLNLELNRYSQARDNFSEAKITLEKIIQEFEYDESDDIAIVSRDSDIGNIELLKSYIAKTYENENNYSEAISIYKEIIDNLPENFPEGNVASIYHHYAYCLSQTEKKEESIKYYSLAINNFSTIGNFDYLANSISDLGLFIVEGFPEVINNLDIDEDLIIESLKCINTHLANIPDFLERMKNNPDIIPFELIGKIMGVIKALSFSQYSEILCEWVTSLLNEISLDLSKPSYFGAMVNLAHCIGGVNDWKDMPENKRIVVNSILQCCIIINAGPDLKSKTRIFYWLAKWMQFTKLQPDATAENLWEQALNSFKKEWLL</sequence>
<dbReference type="SUPFAM" id="SSF48452">
    <property type="entry name" value="TPR-like"/>
    <property type="match status" value="1"/>
</dbReference>
<dbReference type="Gene3D" id="1.25.40.10">
    <property type="entry name" value="Tetratricopeptide repeat domain"/>
    <property type="match status" value="1"/>
</dbReference>
<dbReference type="EMBL" id="JACIEP010000002">
    <property type="protein sequence ID" value="MBB4034766.1"/>
    <property type="molecule type" value="Genomic_DNA"/>
</dbReference>
<evidence type="ECO:0000313" key="4">
    <source>
        <dbReference type="Proteomes" id="UP000555103"/>
    </source>
</evidence>